<dbReference type="Gene3D" id="1.25.40.10">
    <property type="entry name" value="Tetratricopeptide repeat domain"/>
    <property type="match status" value="1"/>
</dbReference>
<dbReference type="Proteomes" id="UP000032233">
    <property type="component" value="Unassembled WGS sequence"/>
</dbReference>
<gene>
    <name evidence="2" type="ORF">X474_23520</name>
</gene>
<dbReference type="InParanoid" id="A0A0D2G9K4"/>
<dbReference type="SMART" id="SM00028">
    <property type="entry name" value="TPR"/>
    <property type="match status" value="2"/>
</dbReference>
<dbReference type="EMBL" id="AZAC01000056">
    <property type="protein sequence ID" value="KIX11502.1"/>
    <property type="molecule type" value="Genomic_DNA"/>
</dbReference>
<dbReference type="InterPro" id="IPR019734">
    <property type="entry name" value="TPR_rpt"/>
</dbReference>
<reference evidence="2 3" key="1">
    <citation type="submission" date="2013-11" db="EMBL/GenBank/DDBJ databases">
        <title>Metagenomic analysis of a methanogenic consortium involved in long chain n-alkane degradation.</title>
        <authorList>
            <person name="Davidova I.A."/>
            <person name="Callaghan A.V."/>
            <person name="Wawrik B."/>
            <person name="Pruitt S."/>
            <person name="Marks C."/>
            <person name="Duncan K.E."/>
            <person name="Suflita J.M."/>
        </authorList>
    </citation>
    <scope>NUCLEOTIDE SEQUENCE [LARGE SCALE GENOMIC DNA]</scope>
    <source>
        <strain evidence="2 3">SPR</strain>
    </source>
</reference>
<organism evidence="2 3">
    <name type="scientific">Dethiosulfatarculus sandiegensis</name>
    <dbReference type="NCBI Taxonomy" id="1429043"/>
    <lineage>
        <taxon>Bacteria</taxon>
        <taxon>Pseudomonadati</taxon>
        <taxon>Thermodesulfobacteriota</taxon>
        <taxon>Desulfarculia</taxon>
        <taxon>Desulfarculales</taxon>
        <taxon>Desulfarculaceae</taxon>
        <taxon>Dethiosulfatarculus</taxon>
    </lineage>
</organism>
<dbReference type="SUPFAM" id="SSF48452">
    <property type="entry name" value="TPR-like"/>
    <property type="match status" value="1"/>
</dbReference>
<sequence>MRGDGIQLPNNIFADSSMECSQPRLMELISQNRLDVVMGLLDPFLATEQATNTGMLLELGEALLRAQAAKGADKVFAWLINQDRDHGQAHNLLGIAKVMQGDAPAAEQFLRKAVELMPQDRPSLNNLAKVLMLKKDWAQALGFLEKAWQLNGQDPKAPEMELIKNCRTQLGEKTKPLMDNPISNDPFMKLVPPEKQPAKTGLNVLIYADFNVAGQLTKLCRALNQYTPHKARCIIVQDDYLQYDRDIIINDQNGRQVFHDLNEIHQLVRQADFFHIGRQALNLPNLNFDQILNEKNCLVQYFGSYLRMNHKKLFLWHLKRNIAAVVGFGWTQAFPLHRKFYHIQQFFDPTPFERVPRLNPGDAIRVVHAPTNREIKRTADFVAAMEPLVREFKVEMDIIEGVDNKACLERKARGHITYDEMGTPTFGLNSVESMAMGHVALSSVNPHVLSYMPDTPVVRITPESLAPLLRRLVSDHELVNAIGDRSYEFVRKHYDEMRSVTQFAHLYNGIKYGFFHCDSGLPLEFS</sequence>
<dbReference type="PROSITE" id="PS50005">
    <property type="entry name" value="TPR"/>
    <property type="match status" value="1"/>
</dbReference>
<comment type="caution">
    <text evidence="2">The sequence shown here is derived from an EMBL/GenBank/DDBJ whole genome shotgun (WGS) entry which is preliminary data.</text>
</comment>
<dbReference type="InterPro" id="IPR011990">
    <property type="entry name" value="TPR-like_helical_dom_sf"/>
</dbReference>
<accession>A0A0D2G9K4</accession>
<dbReference type="Pfam" id="PF14559">
    <property type="entry name" value="TPR_19"/>
    <property type="match status" value="1"/>
</dbReference>
<keyword evidence="1" id="KW-0802">TPR repeat</keyword>
<dbReference type="STRING" id="1429043.X474_23520"/>
<evidence type="ECO:0000313" key="3">
    <source>
        <dbReference type="Proteomes" id="UP000032233"/>
    </source>
</evidence>
<dbReference type="OrthoDB" id="5430176at2"/>
<dbReference type="Gene3D" id="3.40.50.2000">
    <property type="entry name" value="Glycogen Phosphorylase B"/>
    <property type="match status" value="1"/>
</dbReference>
<feature type="repeat" description="TPR" evidence="1">
    <location>
        <begin position="87"/>
        <end position="120"/>
    </location>
</feature>
<evidence type="ECO:0000313" key="2">
    <source>
        <dbReference type="EMBL" id="KIX11502.1"/>
    </source>
</evidence>
<dbReference type="SUPFAM" id="SSF53756">
    <property type="entry name" value="UDP-Glycosyltransferase/glycogen phosphorylase"/>
    <property type="match status" value="1"/>
</dbReference>
<evidence type="ECO:0000256" key="1">
    <source>
        <dbReference type="PROSITE-ProRule" id="PRU00339"/>
    </source>
</evidence>
<name>A0A0D2G9K4_9BACT</name>
<keyword evidence="3" id="KW-1185">Reference proteome</keyword>
<dbReference type="AlphaFoldDB" id="A0A0D2G9K4"/>
<proteinExistence type="predicted"/>
<protein>
    <submittedName>
        <fullName evidence="2">Uncharacterized protein</fullName>
    </submittedName>
</protein>